<keyword evidence="8" id="KW-1185">Reference proteome</keyword>
<dbReference type="InterPro" id="IPR036236">
    <property type="entry name" value="Znf_C2H2_sf"/>
</dbReference>
<evidence type="ECO:0000313" key="7">
    <source>
        <dbReference type="EMBL" id="OMO69908.1"/>
    </source>
</evidence>
<dbReference type="GO" id="GO:0006357">
    <property type="term" value="P:regulation of transcription by RNA polymerase II"/>
    <property type="evidence" value="ECO:0007669"/>
    <property type="project" value="TreeGrafter"/>
</dbReference>
<keyword evidence="2 4" id="KW-0863">Zinc-finger</keyword>
<dbReference type="AlphaFoldDB" id="A0A1R3HHY1"/>
<dbReference type="GO" id="GO:0008270">
    <property type="term" value="F:zinc ion binding"/>
    <property type="evidence" value="ECO:0007669"/>
    <property type="project" value="UniProtKB-KW"/>
</dbReference>
<keyword evidence="1" id="KW-0479">Metal-binding</keyword>
<evidence type="ECO:0000256" key="1">
    <source>
        <dbReference type="ARBA" id="ARBA00022723"/>
    </source>
</evidence>
<protein>
    <submittedName>
        <fullName evidence="7">Zinc finger, BED-type</fullName>
    </submittedName>
</protein>
<evidence type="ECO:0000256" key="5">
    <source>
        <dbReference type="SAM" id="MobiDB-lite"/>
    </source>
</evidence>
<sequence>MSEIPVAGRQQPSAGRGKSKQAQPEVVDKLPRKRACTSSVWEHATKFDLNGYSCARCNYCGATYKAHPKKNGTTSLRNHIESCAKNPLSDSC</sequence>
<proteinExistence type="predicted"/>
<dbReference type="PANTHER" id="PTHR34396">
    <property type="entry name" value="OS03G0264950 PROTEIN-RELATED"/>
    <property type="match status" value="1"/>
</dbReference>
<feature type="domain" description="BED-type" evidence="6">
    <location>
        <begin position="35"/>
        <end position="92"/>
    </location>
</feature>
<dbReference type="GO" id="GO:0005634">
    <property type="term" value="C:nucleus"/>
    <property type="evidence" value="ECO:0007669"/>
    <property type="project" value="TreeGrafter"/>
</dbReference>
<organism evidence="7 8">
    <name type="scientific">Corchorus olitorius</name>
    <dbReference type="NCBI Taxonomy" id="93759"/>
    <lineage>
        <taxon>Eukaryota</taxon>
        <taxon>Viridiplantae</taxon>
        <taxon>Streptophyta</taxon>
        <taxon>Embryophyta</taxon>
        <taxon>Tracheophyta</taxon>
        <taxon>Spermatophyta</taxon>
        <taxon>Magnoliopsida</taxon>
        <taxon>eudicotyledons</taxon>
        <taxon>Gunneridae</taxon>
        <taxon>Pentapetalae</taxon>
        <taxon>rosids</taxon>
        <taxon>malvids</taxon>
        <taxon>Malvales</taxon>
        <taxon>Malvaceae</taxon>
        <taxon>Grewioideae</taxon>
        <taxon>Apeibeae</taxon>
        <taxon>Corchorus</taxon>
    </lineage>
</organism>
<evidence type="ECO:0000313" key="8">
    <source>
        <dbReference type="Proteomes" id="UP000187203"/>
    </source>
</evidence>
<dbReference type="SMART" id="SM00614">
    <property type="entry name" value="ZnF_BED"/>
    <property type="match status" value="1"/>
</dbReference>
<feature type="region of interest" description="Disordered" evidence="5">
    <location>
        <begin position="1"/>
        <end position="29"/>
    </location>
</feature>
<dbReference type="InterPro" id="IPR053031">
    <property type="entry name" value="Cuticle_assoc_protein"/>
</dbReference>
<dbReference type="Pfam" id="PF02892">
    <property type="entry name" value="zf-BED"/>
    <property type="match status" value="1"/>
</dbReference>
<name>A0A1R3HHY1_9ROSI</name>
<dbReference type="SUPFAM" id="SSF57667">
    <property type="entry name" value="beta-beta-alpha zinc fingers"/>
    <property type="match status" value="1"/>
</dbReference>
<dbReference type="PANTHER" id="PTHR34396:SF25">
    <property type="entry name" value="BOUNDARY ELEMENT ASSOCIATED FACTOR"/>
    <property type="match status" value="1"/>
</dbReference>
<evidence type="ECO:0000256" key="2">
    <source>
        <dbReference type="ARBA" id="ARBA00022771"/>
    </source>
</evidence>
<evidence type="ECO:0000259" key="6">
    <source>
        <dbReference type="PROSITE" id="PS50808"/>
    </source>
</evidence>
<dbReference type="PROSITE" id="PS50808">
    <property type="entry name" value="ZF_BED"/>
    <property type="match status" value="1"/>
</dbReference>
<comment type="caution">
    <text evidence="7">The sequence shown here is derived from an EMBL/GenBank/DDBJ whole genome shotgun (WGS) entry which is preliminary data.</text>
</comment>
<dbReference type="EMBL" id="AWUE01020106">
    <property type="protein sequence ID" value="OMO69908.1"/>
    <property type="molecule type" value="Genomic_DNA"/>
</dbReference>
<evidence type="ECO:0000256" key="3">
    <source>
        <dbReference type="ARBA" id="ARBA00022833"/>
    </source>
</evidence>
<keyword evidence="3" id="KW-0862">Zinc</keyword>
<reference evidence="8" key="1">
    <citation type="submission" date="2013-09" db="EMBL/GenBank/DDBJ databases">
        <title>Corchorus olitorius genome sequencing.</title>
        <authorList>
            <person name="Alam M."/>
            <person name="Haque M.S."/>
            <person name="Islam M.S."/>
            <person name="Emdad E.M."/>
            <person name="Islam M.M."/>
            <person name="Ahmed B."/>
            <person name="Halim A."/>
            <person name="Hossen Q.M.M."/>
            <person name="Hossain M.Z."/>
            <person name="Ahmed R."/>
            <person name="Khan M.M."/>
            <person name="Islam R."/>
            <person name="Rashid M.M."/>
            <person name="Khan S.A."/>
            <person name="Rahman M.S."/>
            <person name="Alam M."/>
            <person name="Yahiya A.S."/>
            <person name="Khan M.S."/>
            <person name="Azam M.S."/>
            <person name="Haque T."/>
            <person name="Lashkar M.Z.H."/>
            <person name="Akhand A.I."/>
            <person name="Morshed G."/>
            <person name="Roy S."/>
            <person name="Uddin K.S."/>
            <person name="Rabeya T."/>
            <person name="Hossain A.S."/>
            <person name="Chowdhury A."/>
            <person name="Snigdha A.R."/>
            <person name="Mortoza M.S."/>
            <person name="Matin S.A."/>
            <person name="Hoque S.M.E."/>
            <person name="Islam M.K."/>
            <person name="Roy D.K."/>
            <person name="Haider R."/>
            <person name="Moosa M.M."/>
            <person name="Elias S.M."/>
            <person name="Hasan A.M."/>
            <person name="Jahan S."/>
            <person name="Shafiuddin M."/>
            <person name="Mahmood N."/>
            <person name="Shommy N.S."/>
        </authorList>
    </citation>
    <scope>NUCLEOTIDE SEQUENCE [LARGE SCALE GENOMIC DNA]</scope>
    <source>
        <strain evidence="8">cv. O-4</strain>
    </source>
</reference>
<dbReference type="GO" id="GO:1990837">
    <property type="term" value="F:sequence-specific double-stranded DNA binding"/>
    <property type="evidence" value="ECO:0007669"/>
    <property type="project" value="TreeGrafter"/>
</dbReference>
<dbReference type="OrthoDB" id="1745426at2759"/>
<dbReference type="Proteomes" id="UP000187203">
    <property type="component" value="Unassembled WGS sequence"/>
</dbReference>
<gene>
    <name evidence="7" type="ORF">COLO4_28869</name>
</gene>
<evidence type="ECO:0000256" key="4">
    <source>
        <dbReference type="PROSITE-ProRule" id="PRU00027"/>
    </source>
</evidence>
<dbReference type="InterPro" id="IPR003656">
    <property type="entry name" value="Znf_BED"/>
</dbReference>
<accession>A0A1R3HHY1</accession>